<gene>
    <name evidence="10" type="ORF">DPMN_116864</name>
</gene>
<feature type="region of interest" description="Disordered" evidence="8">
    <location>
        <begin position="232"/>
        <end position="265"/>
    </location>
</feature>
<dbReference type="PIRSF" id="PIRSF022950">
    <property type="entry name" value="PPase_methylesterase_euk"/>
    <property type="match status" value="1"/>
</dbReference>
<dbReference type="OrthoDB" id="194865at2759"/>
<comment type="similarity">
    <text evidence="1 6">Belongs to the AB hydrolase superfamily.</text>
</comment>
<comment type="caution">
    <text evidence="10">The sequence shown here is derived from an EMBL/GenBank/DDBJ whole genome shotgun (WGS) entry which is preliminary data.</text>
</comment>
<evidence type="ECO:0000256" key="4">
    <source>
        <dbReference type="ARBA" id="ARBA00022801"/>
    </source>
</evidence>
<feature type="active site" evidence="7">
    <location>
        <position position="175"/>
    </location>
</feature>
<organism evidence="10 11">
    <name type="scientific">Dreissena polymorpha</name>
    <name type="common">Zebra mussel</name>
    <name type="synonym">Mytilus polymorpha</name>
    <dbReference type="NCBI Taxonomy" id="45954"/>
    <lineage>
        <taxon>Eukaryota</taxon>
        <taxon>Metazoa</taxon>
        <taxon>Spiralia</taxon>
        <taxon>Lophotrochozoa</taxon>
        <taxon>Mollusca</taxon>
        <taxon>Bivalvia</taxon>
        <taxon>Autobranchia</taxon>
        <taxon>Heteroconchia</taxon>
        <taxon>Euheterodonta</taxon>
        <taxon>Imparidentia</taxon>
        <taxon>Neoheterodontei</taxon>
        <taxon>Myida</taxon>
        <taxon>Dreissenoidea</taxon>
        <taxon>Dreissenidae</taxon>
        <taxon>Dreissena</taxon>
    </lineage>
</organism>
<dbReference type="EMBL" id="JAIWYP010000004">
    <property type="protein sequence ID" value="KAH3843349.1"/>
    <property type="molecule type" value="Genomic_DNA"/>
</dbReference>
<feature type="domain" description="AB hydrolase-1" evidence="9">
    <location>
        <begin position="342"/>
        <end position="424"/>
    </location>
</feature>
<feature type="region of interest" description="Disordered" evidence="8">
    <location>
        <begin position="310"/>
        <end position="343"/>
    </location>
</feature>
<feature type="active site" evidence="7">
    <location>
        <position position="150"/>
    </location>
</feature>
<comment type="function">
    <text evidence="6">Demethylates proteins that have been reversibly carboxymethylated.</text>
</comment>
<evidence type="ECO:0000313" key="11">
    <source>
        <dbReference type="Proteomes" id="UP000828390"/>
    </source>
</evidence>
<reference evidence="10" key="1">
    <citation type="journal article" date="2019" name="bioRxiv">
        <title>The Genome of the Zebra Mussel, Dreissena polymorpha: A Resource for Invasive Species Research.</title>
        <authorList>
            <person name="McCartney M.A."/>
            <person name="Auch B."/>
            <person name="Kono T."/>
            <person name="Mallez S."/>
            <person name="Zhang Y."/>
            <person name="Obille A."/>
            <person name="Becker A."/>
            <person name="Abrahante J.E."/>
            <person name="Garbe J."/>
            <person name="Badalamenti J.P."/>
            <person name="Herman A."/>
            <person name="Mangelson H."/>
            <person name="Liachko I."/>
            <person name="Sullivan S."/>
            <person name="Sone E.D."/>
            <person name="Koren S."/>
            <person name="Silverstein K.A.T."/>
            <person name="Beckman K.B."/>
            <person name="Gohl D.M."/>
        </authorList>
    </citation>
    <scope>NUCLEOTIDE SEQUENCE</scope>
    <source>
        <strain evidence="10">Duluth1</strain>
        <tissue evidence="10">Whole animal</tissue>
    </source>
</reference>
<evidence type="ECO:0000256" key="3">
    <source>
        <dbReference type="ARBA" id="ARBA00022487"/>
    </source>
</evidence>
<dbReference type="InterPro" id="IPR029058">
    <property type="entry name" value="AB_hydrolase_fold"/>
</dbReference>
<dbReference type="InterPro" id="IPR000073">
    <property type="entry name" value="AB_hydrolase_1"/>
</dbReference>
<feature type="compositionally biased region" description="Basic and acidic residues" evidence="8">
    <location>
        <begin position="327"/>
        <end position="339"/>
    </location>
</feature>
<feature type="active site" evidence="7">
    <location>
        <position position="411"/>
    </location>
</feature>
<dbReference type="Pfam" id="PF12697">
    <property type="entry name" value="Abhydrolase_6"/>
    <property type="match status" value="2"/>
</dbReference>
<reference evidence="10" key="2">
    <citation type="submission" date="2020-11" db="EMBL/GenBank/DDBJ databases">
        <authorList>
            <person name="McCartney M.A."/>
            <person name="Auch B."/>
            <person name="Kono T."/>
            <person name="Mallez S."/>
            <person name="Becker A."/>
            <person name="Gohl D.M."/>
            <person name="Silverstein K.A.T."/>
            <person name="Koren S."/>
            <person name="Bechman K.B."/>
            <person name="Herman A."/>
            <person name="Abrahante J.E."/>
            <person name="Garbe J."/>
        </authorList>
    </citation>
    <scope>NUCLEOTIDE SEQUENCE</scope>
    <source>
        <strain evidence="10">Duluth1</strain>
        <tissue evidence="10">Whole animal</tissue>
    </source>
</reference>
<evidence type="ECO:0000256" key="8">
    <source>
        <dbReference type="SAM" id="MobiDB-lite"/>
    </source>
</evidence>
<comment type="catalytic activity">
    <reaction evidence="5">
        <text>[phosphatase 2A protein]-C-terminal L-leucine methyl ester + H2O = [phosphatase 2A protein]-C-terminal L-leucine + methanol + H(+)</text>
        <dbReference type="Rhea" id="RHEA:48548"/>
        <dbReference type="Rhea" id="RHEA-COMP:12134"/>
        <dbReference type="Rhea" id="RHEA-COMP:12135"/>
        <dbReference type="ChEBI" id="CHEBI:15377"/>
        <dbReference type="ChEBI" id="CHEBI:15378"/>
        <dbReference type="ChEBI" id="CHEBI:17790"/>
        <dbReference type="ChEBI" id="CHEBI:90516"/>
        <dbReference type="ChEBI" id="CHEBI:90517"/>
        <dbReference type="EC" id="3.1.1.89"/>
    </reaction>
</comment>
<protein>
    <recommendedName>
        <fullName evidence="6">Protein phosphatase methylesterase 1</fullName>
        <shortName evidence="6">PME-1</shortName>
        <ecNumber evidence="6">3.1.1.-</ecNumber>
    </recommendedName>
</protein>
<dbReference type="AlphaFoldDB" id="A0A9D4KPQ3"/>
<dbReference type="InterPro" id="IPR002168">
    <property type="entry name" value="Lipase_GDXG_HIS_AS"/>
</dbReference>
<evidence type="ECO:0000256" key="7">
    <source>
        <dbReference type="PIRSR" id="PIRSR022950-1"/>
    </source>
</evidence>
<evidence type="ECO:0000313" key="10">
    <source>
        <dbReference type="EMBL" id="KAH3843349.1"/>
    </source>
</evidence>
<comment type="similarity">
    <text evidence="2">Belongs to the 'GDXG' lipolytic enzyme family.</text>
</comment>
<sequence length="448" mass="49001">MSLLHKQALKQRVGGLPPMPPPGVGGAKKMPGLGRQRDYTPVYWDKYFEHMHDVKVGENIFRVYECGTEGPVLLFLHGGGFSALSWAALSSAVSHLVKCRCAAIDLRGHGDSVSTDETNLSAEVMSSDVGGVVRELFGEEPPPIVLVGHSMGGAIAVHTAVGGMIPSLAGLIVIDVVEGTALEALTSMQSFLRGRPKVFKSMEHAIEWCVRSGQVRNLDSAKVSMVGQMKRVDTNETASSELDHQHHADPNEAPATHTPSVPETLHKTTHVDAIMEEEEPEEEEEENEIQSSKPAYHDVLDGHAAVHHSPSANQTVAEGQRSQQSDNKNKGHSAAEFKVPEPQPHQYTWRIDLSQTEPFWRGWFEGLSSKFLSCEVPKMLLLAGVDRLDKDLTIGQMQGKFQMQVLPKSGHAVHEDVPEQVAEALATFLTRYKMAQATANFEPMFPGC</sequence>
<dbReference type="PANTHER" id="PTHR14189:SF0">
    <property type="entry name" value="PROTEIN PHOSPHATASE METHYLESTERASE 1"/>
    <property type="match status" value="1"/>
</dbReference>
<feature type="domain" description="AB hydrolase-1" evidence="9">
    <location>
        <begin position="73"/>
        <end position="197"/>
    </location>
</feature>
<accession>A0A9D4KPQ3</accession>
<evidence type="ECO:0000256" key="5">
    <source>
        <dbReference type="ARBA" id="ARBA00049203"/>
    </source>
</evidence>
<dbReference type="PANTHER" id="PTHR14189">
    <property type="entry name" value="PROTEIN PHOSPHATASE METHYLESTERASE-1 RELATED"/>
    <property type="match status" value="1"/>
</dbReference>
<dbReference type="SUPFAM" id="SSF53474">
    <property type="entry name" value="alpha/beta-Hydrolases"/>
    <property type="match status" value="1"/>
</dbReference>
<keyword evidence="11" id="KW-1185">Reference proteome</keyword>
<evidence type="ECO:0000256" key="1">
    <source>
        <dbReference type="ARBA" id="ARBA00008645"/>
    </source>
</evidence>
<evidence type="ECO:0000256" key="6">
    <source>
        <dbReference type="PIRNR" id="PIRNR022950"/>
    </source>
</evidence>
<dbReference type="Gene3D" id="3.40.50.1820">
    <property type="entry name" value="alpha/beta hydrolase"/>
    <property type="match status" value="1"/>
</dbReference>
<feature type="region of interest" description="Disordered" evidence="8">
    <location>
        <begin position="12"/>
        <end position="33"/>
    </location>
</feature>
<keyword evidence="3 6" id="KW-0719">Serine esterase</keyword>
<dbReference type="EC" id="3.1.1.-" evidence="6"/>
<evidence type="ECO:0000256" key="2">
    <source>
        <dbReference type="ARBA" id="ARBA00010515"/>
    </source>
</evidence>
<feature type="compositionally biased region" description="Polar residues" evidence="8">
    <location>
        <begin position="310"/>
        <end position="326"/>
    </location>
</feature>
<name>A0A9D4KPQ3_DREPO</name>
<dbReference type="PROSITE" id="PS01173">
    <property type="entry name" value="LIPASE_GDXG_HIS"/>
    <property type="match status" value="1"/>
</dbReference>
<feature type="compositionally biased region" description="Basic and acidic residues" evidence="8">
    <location>
        <begin position="241"/>
        <end position="250"/>
    </location>
</feature>
<dbReference type="Proteomes" id="UP000828390">
    <property type="component" value="Unassembled WGS sequence"/>
</dbReference>
<keyword evidence="4 6" id="KW-0378">Hydrolase</keyword>
<dbReference type="InterPro" id="IPR016812">
    <property type="entry name" value="PPase_methylesterase_euk"/>
</dbReference>
<dbReference type="GO" id="GO:0051723">
    <property type="term" value="F:protein methylesterase activity"/>
    <property type="evidence" value="ECO:0007669"/>
    <property type="project" value="UniProtKB-EC"/>
</dbReference>
<evidence type="ECO:0000259" key="9">
    <source>
        <dbReference type="Pfam" id="PF12697"/>
    </source>
</evidence>
<proteinExistence type="inferred from homology"/>